<name>M6ZLV3_LEPIR</name>
<gene>
    <name evidence="11" type="ORF">LEP1GSC124_3630</name>
</gene>
<dbReference type="PANTHER" id="PTHR47019">
    <property type="entry name" value="LIPID II FLIPPASE MURJ"/>
    <property type="match status" value="1"/>
</dbReference>
<dbReference type="BioCyc" id="LINT1193029:G11R4-3560-MONOMER"/>
<evidence type="ECO:0000256" key="9">
    <source>
        <dbReference type="ARBA" id="ARBA00061532"/>
    </source>
</evidence>
<feature type="transmembrane region" description="Helical" evidence="10">
    <location>
        <begin position="86"/>
        <end position="109"/>
    </location>
</feature>
<evidence type="ECO:0000256" key="7">
    <source>
        <dbReference type="ARBA" id="ARBA00023136"/>
    </source>
</evidence>
<comment type="subcellular location">
    <subcellularLocation>
        <location evidence="1">Cell membrane</location>
        <topology evidence="1">Multi-pass membrane protein</topology>
    </subcellularLocation>
</comment>
<evidence type="ECO:0000256" key="8">
    <source>
        <dbReference type="ARBA" id="ARBA00060041"/>
    </source>
</evidence>
<dbReference type="AlphaFoldDB" id="M6ZLV3"/>
<evidence type="ECO:0000256" key="3">
    <source>
        <dbReference type="ARBA" id="ARBA00022692"/>
    </source>
</evidence>
<dbReference type="InterPro" id="IPR051050">
    <property type="entry name" value="Lipid_II_flippase_MurJ/MviN"/>
</dbReference>
<evidence type="ECO:0000313" key="12">
    <source>
        <dbReference type="Proteomes" id="UP000012117"/>
    </source>
</evidence>
<reference evidence="11 12" key="1">
    <citation type="submission" date="2013-01" db="EMBL/GenBank/DDBJ databases">
        <authorList>
            <person name="Harkins D.M."/>
            <person name="Durkin A.S."/>
            <person name="Brinkac L.M."/>
            <person name="Haft D.H."/>
            <person name="Selengut J.D."/>
            <person name="Sanka R."/>
            <person name="DePew J."/>
            <person name="Purushe J."/>
            <person name="Picardeau M."/>
            <person name="Werts C."/>
            <person name="Goarant C."/>
            <person name="Vinetz J.M."/>
            <person name="Sutton G.G."/>
            <person name="Nierman W.C."/>
            <person name="Fouts D.E."/>
        </authorList>
    </citation>
    <scope>NUCLEOTIDE SEQUENCE [LARGE SCALE GENOMIC DNA]</scope>
    <source>
        <strain evidence="11 12">200701872</strain>
    </source>
</reference>
<evidence type="ECO:0000256" key="1">
    <source>
        <dbReference type="ARBA" id="ARBA00004651"/>
    </source>
</evidence>
<keyword evidence="6 10" id="KW-1133">Transmembrane helix</keyword>
<feature type="transmembrane region" description="Helical" evidence="10">
    <location>
        <begin position="27"/>
        <end position="46"/>
    </location>
</feature>
<dbReference type="PANTHER" id="PTHR47019:SF1">
    <property type="entry name" value="LIPID II FLIPPASE MURJ"/>
    <property type="match status" value="1"/>
</dbReference>
<dbReference type="GO" id="GO:0008360">
    <property type="term" value="P:regulation of cell shape"/>
    <property type="evidence" value="ECO:0007669"/>
    <property type="project" value="UniProtKB-KW"/>
</dbReference>
<dbReference type="GO" id="GO:0005886">
    <property type="term" value="C:plasma membrane"/>
    <property type="evidence" value="ECO:0007669"/>
    <property type="project" value="UniProtKB-SubCell"/>
</dbReference>
<keyword evidence="3 10" id="KW-0812">Transmembrane</keyword>
<dbReference type="GO" id="GO:0015648">
    <property type="term" value="F:lipid-linked peptidoglycan transporter activity"/>
    <property type="evidence" value="ECO:0007669"/>
    <property type="project" value="TreeGrafter"/>
</dbReference>
<dbReference type="EMBL" id="AKWN02000456">
    <property type="protein sequence ID" value="EMP05157.1"/>
    <property type="molecule type" value="Genomic_DNA"/>
</dbReference>
<evidence type="ECO:0000256" key="6">
    <source>
        <dbReference type="ARBA" id="ARBA00022989"/>
    </source>
</evidence>
<dbReference type="GO" id="GO:0009252">
    <property type="term" value="P:peptidoglycan biosynthetic process"/>
    <property type="evidence" value="ECO:0007669"/>
    <property type="project" value="UniProtKB-KW"/>
</dbReference>
<evidence type="ECO:0000256" key="10">
    <source>
        <dbReference type="SAM" id="Phobius"/>
    </source>
</evidence>
<dbReference type="Proteomes" id="UP000012117">
    <property type="component" value="Unassembled WGS sequence"/>
</dbReference>
<dbReference type="PRINTS" id="PR01806">
    <property type="entry name" value="VIRFACTRMVIN"/>
</dbReference>
<keyword evidence="4" id="KW-0133">Cell shape</keyword>
<protein>
    <submittedName>
        <fullName evidence="11">Virulence factor MVIN domain protein</fullName>
    </submittedName>
</protein>
<sequence length="163" mass="18125">MSNAASRSIALSFYTFLSRILGLLRDHFMAVSFGTGMVASAFSVAYRLPNMFRNLLAEGTLSQSFLPLYAESGKISEEEAKIMSGAVLSFLFFILSILVGIVFLFSPFFLPILVGGTKEYSNLVIELTYILFFLIVTASLSAIFMAISNSKNRFLFLLFLRSF</sequence>
<keyword evidence="5" id="KW-0573">Peptidoglycan synthesis</keyword>
<evidence type="ECO:0000256" key="2">
    <source>
        <dbReference type="ARBA" id="ARBA00022475"/>
    </source>
</evidence>
<keyword evidence="2" id="KW-1003">Cell membrane</keyword>
<dbReference type="Pfam" id="PF03023">
    <property type="entry name" value="MurJ"/>
    <property type="match status" value="1"/>
</dbReference>
<organism evidence="11 12">
    <name type="scientific">Leptospira interrogans serovar Pyrogenes str. 200701872</name>
    <dbReference type="NCBI Taxonomy" id="1193029"/>
    <lineage>
        <taxon>Bacteria</taxon>
        <taxon>Pseudomonadati</taxon>
        <taxon>Spirochaetota</taxon>
        <taxon>Spirochaetia</taxon>
        <taxon>Leptospirales</taxon>
        <taxon>Leptospiraceae</taxon>
        <taxon>Leptospira</taxon>
    </lineage>
</organism>
<comment type="function">
    <text evidence="8">Involved in peptidoglycan biosynthesis. Transports lipid-linked peptidoglycan precursors from the inner to the outer leaflet of the cytoplasmic membrane.</text>
</comment>
<dbReference type="GO" id="GO:0034204">
    <property type="term" value="P:lipid translocation"/>
    <property type="evidence" value="ECO:0007669"/>
    <property type="project" value="TreeGrafter"/>
</dbReference>
<dbReference type="InterPro" id="IPR004268">
    <property type="entry name" value="MurJ"/>
</dbReference>
<evidence type="ECO:0000313" key="11">
    <source>
        <dbReference type="EMBL" id="EMP05157.1"/>
    </source>
</evidence>
<evidence type="ECO:0000256" key="5">
    <source>
        <dbReference type="ARBA" id="ARBA00022984"/>
    </source>
</evidence>
<feature type="transmembrane region" description="Helical" evidence="10">
    <location>
        <begin position="129"/>
        <end position="147"/>
    </location>
</feature>
<proteinExistence type="inferred from homology"/>
<evidence type="ECO:0000256" key="4">
    <source>
        <dbReference type="ARBA" id="ARBA00022960"/>
    </source>
</evidence>
<keyword evidence="7 10" id="KW-0472">Membrane</keyword>
<comment type="similarity">
    <text evidence="9">Belongs to the MurJ/MviN family.</text>
</comment>
<accession>M6ZLV3</accession>
<comment type="caution">
    <text evidence="11">The sequence shown here is derived from an EMBL/GenBank/DDBJ whole genome shotgun (WGS) entry which is preliminary data.</text>
</comment>